<gene>
    <name evidence="5" type="ORF">CN984_25815</name>
</gene>
<name>A0A2B9PIS2_BACCE</name>
<comment type="similarity">
    <text evidence="1 4">Belongs to the bacterial histone-like protein family.</text>
</comment>
<proteinExistence type="inferred from homology"/>
<dbReference type="GO" id="GO:0030527">
    <property type="term" value="F:structural constituent of chromatin"/>
    <property type="evidence" value="ECO:0007669"/>
    <property type="project" value="InterPro"/>
</dbReference>
<organism evidence="5 6">
    <name type="scientific">Bacillus cereus</name>
    <dbReference type="NCBI Taxonomy" id="1396"/>
    <lineage>
        <taxon>Bacteria</taxon>
        <taxon>Bacillati</taxon>
        <taxon>Bacillota</taxon>
        <taxon>Bacilli</taxon>
        <taxon>Bacillales</taxon>
        <taxon>Bacillaceae</taxon>
        <taxon>Bacillus</taxon>
        <taxon>Bacillus cereus group</taxon>
    </lineage>
</organism>
<dbReference type="InterPro" id="IPR000119">
    <property type="entry name" value="Hist_DNA-bd"/>
</dbReference>
<evidence type="ECO:0000313" key="6">
    <source>
        <dbReference type="Proteomes" id="UP000223777"/>
    </source>
</evidence>
<keyword evidence="2" id="KW-0226">DNA condensation</keyword>
<dbReference type="GO" id="GO:0003677">
    <property type="term" value="F:DNA binding"/>
    <property type="evidence" value="ECO:0007669"/>
    <property type="project" value="UniProtKB-KW"/>
</dbReference>
<dbReference type="PRINTS" id="PR01727">
    <property type="entry name" value="DNABINDINGHU"/>
</dbReference>
<dbReference type="FunFam" id="4.10.520.10:FF:000001">
    <property type="entry name" value="DNA-binding protein HU"/>
    <property type="match status" value="1"/>
</dbReference>
<dbReference type="SMART" id="SM00411">
    <property type="entry name" value="BHL"/>
    <property type="match status" value="1"/>
</dbReference>
<dbReference type="PANTHER" id="PTHR33175:SF3">
    <property type="entry name" value="DNA-BINDING PROTEIN HU-BETA"/>
    <property type="match status" value="1"/>
</dbReference>
<evidence type="ECO:0000256" key="1">
    <source>
        <dbReference type="ARBA" id="ARBA00010529"/>
    </source>
</evidence>
<dbReference type="AlphaFoldDB" id="A0A2B9PIS2"/>
<reference evidence="5 6" key="1">
    <citation type="submission" date="2017-09" db="EMBL/GenBank/DDBJ databases">
        <title>Large-scale bioinformatics analysis of Bacillus genomes uncovers conserved roles of natural products in bacterial physiology.</title>
        <authorList>
            <consortium name="Agbiome Team Llc"/>
            <person name="Bleich R.M."/>
            <person name="Grubbs K.J."/>
            <person name="Santa Maria K.C."/>
            <person name="Allen S.E."/>
            <person name="Farag S."/>
            <person name="Shank E.A."/>
            <person name="Bowers A."/>
        </authorList>
    </citation>
    <scope>NUCLEOTIDE SEQUENCE [LARGE SCALE GENOMIC DNA]</scope>
    <source>
        <strain evidence="5 6">AFS050027</strain>
    </source>
</reference>
<dbReference type="SUPFAM" id="SSF47729">
    <property type="entry name" value="IHF-like DNA-binding proteins"/>
    <property type="match status" value="1"/>
</dbReference>
<comment type="caution">
    <text evidence="5">The sequence shown here is derived from an EMBL/GenBank/DDBJ whole genome shotgun (WGS) entry which is preliminary data.</text>
</comment>
<sequence length="90" mass="9646">MNKTELTKMIAEKAELTQKDAAAATQAVLDAITNALANEEKVQILGFGTFEVRERSARTGRNPQTGEAMQIAASKVPAFKAGKELKVAVK</sequence>
<dbReference type="Pfam" id="PF00216">
    <property type="entry name" value="Bac_DNA_binding"/>
    <property type="match status" value="1"/>
</dbReference>
<keyword evidence="3 5" id="KW-0238">DNA-binding</keyword>
<dbReference type="PROSITE" id="PS00045">
    <property type="entry name" value="HISTONE_LIKE"/>
    <property type="match status" value="1"/>
</dbReference>
<dbReference type="InterPro" id="IPR020816">
    <property type="entry name" value="Histone-like_DNA-bd_CS"/>
</dbReference>
<protein>
    <submittedName>
        <fullName evidence="5">DNA-binding protein</fullName>
    </submittedName>
</protein>
<dbReference type="Proteomes" id="UP000223777">
    <property type="component" value="Unassembled WGS sequence"/>
</dbReference>
<dbReference type="PANTHER" id="PTHR33175">
    <property type="entry name" value="DNA-BINDING PROTEIN HU"/>
    <property type="match status" value="1"/>
</dbReference>
<dbReference type="GO" id="GO:1990103">
    <property type="term" value="C:DnaA-HU complex"/>
    <property type="evidence" value="ECO:0007669"/>
    <property type="project" value="UniProtKB-ARBA"/>
</dbReference>
<evidence type="ECO:0000256" key="2">
    <source>
        <dbReference type="ARBA" id="ARBA00023067"/>
    </source>
</evidence>
<accession>A0A2B9PIS2</accession>
<dbReference type="CDD" id="cd13831">
    <property type="entry name" value="HU"/>
    <property type="match status" value="1"/>
</dbReference>
<dbReference type="GO" id="GO:0006270">
    <property type="term" value="P:DNA replication initiation"/>
    <property type="evidence" value="ECO:0007669"/>
    <property type="project" value="UniProtKB-ARBA"/>
</dbReference>
<dbReference type="GO" id="GO:1990178">
    <property type="term" value="C:HU-DNA complex"/>
    <property type="evidence" value="ECO:0007669"/>
    <property type="project" value="UniProtKB-ARBA"/>
</dbReference>
<evidence type="ECO:0000313" key="5">
    <source>
        <dbReference type="EMBL" id="PGO22647.1"/>
    </source>
</evidence>
<dbReference type="EMBL" id="NUIL01000051">
    <property type="protein sequence ID" value="PGO22647.1"/>
    <property type="molecule type" value="Genomic_DNA"/>
</dbReference>
<dbReference type="GO" id="GO:0010467">
    <property type="term" value="P:gene expression"/>
    <property type="evidence" value="ECO:0007669"/>
    <property type="project" value="UniProtKB-ARBA"/>
</dbReference>
<evidence type="ECO:0000256" key="4">
    <source>
        <dbReference type="RuleBase" id="RU003939"/>
    </source>
</evidence>
<dbReference type="RefSeq" id="WP_098767210.1">
    <property type="nucleotide sequence ID" value="NZ_NUIL01000051.1"/>
</dbReference>
<dbReference type="GO" id="GO:0030261">
    <property type="term" value="P:chromosome condensation"/>
    <property type="evidence" value="ECO:0007669"/>
    <property type="project" value="UniProtKB-KW"/>
</dbReference>
<dbReference type="GO" id="GO:0042802">
    <property type="term" value="F:identical protein binding"/>
    <property type="evidence" value="ECO:0007669"/>
    <property type="project" value="UniProtKB-ARBA"/>
</dbReference>
<dbReference type="GO" id="GO:0005829">
    <property type="term" value="C:cytosol"/>
    <property type="evidence" value="ECO:0007669"/>
    <property type="project" value="TreeGrafter"/>
</dbReference>
<evidence type="ECO:0000256" key="3">
    <source>
        <dbReference type="ARBA" id="ARBA00023125"/>
    </source>
</evidence>
<dbReference type="InterPro" id="IPR010992">
    <property type="entry name" value="IHF-like_DNA-bd_dom_sf"/>
</dbReference>
<dbReference type="Gene3D" id="4.10.520.10">
    <property type="entry name" value="IHF-like DNA-binding proteins"/>
    <property type="match status" value="1"/>
</dbReference>